<keyword evidence="1" id="KW-0812">Transmembrane</keyword>
<dbReference type="EMBL" id="CP013050">
    <property type="protein sequence ID" value="ALM74662.1"/>
    <property type="molecule type" value="Genomic_DNA"/>
</dbReference>
<name>A0A0S1XA44_THEBA</name>
<dbReference type="InterPro" id="IPR008930">
    <property type="entry name" value="Terpenoid_cyclase/PrenylTrfase"/>
</dbReference>
<dbReference type="STRING" id="55802.TBCH5v1_0704"/>
<dbReference type="RefSeq" id="WP_056933514.1">
    <property type="nucleotide sequence ID" value="NZ_CP013050.1"/>
</dbReference>
<dbReference type="Gene3D" id="1.50.10.20">
    <property type="match status" value="1"/>
</dbReference>
<dbReference type="GeneID" id="26135982"/>
<dbReference type="SUPFAM" id="SSF48239">
    <property type="entry name" value="Terpenoid cyclases/Protein prenyltransferases"/>
    <property type="match status" value="1"/>
</dbReference>
<proteinExistence type="predicted"/>
<evidence type="ECO:0000313" key="2">
    <source>
        <dbReference type="EMBL" id="ALM74662.1"/>
    </source>
</evidence>
<dbReference type="PATRIC" id="fig|55802.8.peg.697"/>
<organism evidence="2 3">
    <name type="scientific">Thermococcus barophilus</name>
    <dbReference type="NCBI Taxonomy" id="55802"/>
    <lineage>
        <taxon>Archaea</taxon>
        <taxon>Methanobacteriati</taxon>
        <taxon>Methanobacteriota</taxon>
        <taxon>Thermococci</taxon>
        <taxon>Thermococcales</taxon>
        <taxon>Thermococcaceae</taxon>
        <taxon>Thermococcus</taxon>
    </lineage>
</organism>
<protein>
    <recommendedName>
        <fullName evidence="4">Squalene cyclase C-terminal domain-containing protein</fullName>
    </recommendedName>
</protein>
<reference evidence="2 3" key="1">
    <citation type="journal article" date="2016" name="Genome Announc.">
        <title>Complete genome sequence of the hyperthermophilic and piezophilic archaeon Thermococcus barophilus Ch5, capable of growth at the expense of hydrogenogenesis from carbon monoxide and formate.</title>
        <authorList>
            <person name="Oger P."/>
            <person name="Sokolova T.G."/>
            <person name="Kozhevnikova D.A."/>
            <person name="Taranov E.A."/>
            <person name="Vannier P."/>
            <person name="Lee H.S."/>
            <person name="Kwon K.K."/>
            <person name="Kang S.G."/>
            <person name="Lee J.H."/>
            <person name="Bonch-Osmolovskaya E.A."/>
            <person name="Lebedinsky A.V."/>
        </authorList>
    </citation>
    <scope>NUCLEOTIDE SEQUENCE [LARGE SCALE GENOMIC DNA]</scope>
    <source>
        <strain evidence="3">Ch5</strain>
    </source>
</reference>
<feature type="transmembrane region" description="Helical" evidence="1">
    <location>
        <begin position="511"/>
        <end position="530"/>
    </location>
</feature>
<gene>
    <name evidence="2" type="ORF">TBCH5v1_0704</name>
</gene>
<evidence type="ECO:0000256" key="1">
    <source>
        <dbReference type="SAM" id="Phobius"/>
    </source>
</evidence>
<dbReference type="Proteomes" id="UP000066042">
    <property type="component" value="Chromosome"/>
</dbReference>
<evidence type="ECO:0008006" key="4">
    <source>
        <dbReference type="Google" id="ProtNLM"/>
    </source>
</evidence>
<dbReference type="AlphaFoldDB" id="A0A0S1XA44"/>
<keyword evidence="1" id="KW-1133">Transmembrane helix</keyword>
<accession>A0A0S1XA44</accession>
<sequence>MKKLSVVMIILLFLPSATAFSFEEAKTEVIQKLEAQVNFVENAELNYAIYIRSLEIIAVTRSGIPNEKLIQNYAEWLKSLQEDDGSFPPIITFDVSGVPSCDAYYYAERPKGFEGFPSCLYGFSFKKCPEYSYITTCSRAASTALILYALLDAGEPRNSPVIKKGVQYLLKTMKNGTYWTYVYTVSSSKVGVSSCKEAEKVWGFKEKPSLVATAYAVALLHRLGYNVSKSLQWLNSNLKPENLINKDYLTYLLENETPKWEYSFPFYQLGFPSVHFYHREPFESLVVPLVLIKEERLEINQSAVRFMASILNKTRISFAGDYTLYISTDLFWNSKENYSLSVLFKGTNLSQITENGTFYYLLSRSLKFKALEKNFTISGSLNFTVPEEVSWEPEVNVFLFKRLTNRSYMRVDCAEVEKCGRGCYNFKLYPHYDWWSDSIRPSATALLWYYLAGETRAIDEFLRNYSSLKCESELAEDYQNRGCSEDYALLLLLMDVRSGSFKGYGKPRIKLVGGIFVFVVPVLLVVLYLTKEMSCRR</sequence>
<evidence type="ECO:0000313" key="3">
    <source>
        <dbReference type="Proteomes" id="UP000066042"/>
    </source>
</evidence>
<keyword evidence="1" id="KW-0472">Membrane</keyword>